<sequence length="337" mass="36750">MSLLNLESLQVSIGSVQAVRDVSLSLQAGECRALVGESGCGKSVTAMSLLGLMPGAAKTTAQQWQFAGRDMTQLTERDWRQLRGNQIAMIFQNPMTALDPTQTIGAQIAEPLRIHKGMSRRDAKMRAIALLERLAIANPAQRAEQYPFEFSGGMLQRAMIAMAVVCEPELLIADEPTTALDVTVQAEVLCLLQEMRESSGTAMLFITHDLGVVAEIADSVSVMYAGQTVESGSLNQVFSTEAHPYTQALKRAVPSLENPRPLEAIAGTPPDLRKPPTGCGFAARCSQRMAVCEQAPPPMPVGEHHLARCWLWHEDHPQRWREKEGFTKTSVIGSSRS</sequence>
<dbReference type="InterPro" id="IPR050388">
    <property type="entry name" value="ABC_Ni/Peptide_Import"/>
</dbReference>
<dbReference type="GO" id="GO:0005524">
    <property type="term" value="F:ATP binding"/>
    <property type="evidence" value="ECO:0007669"/>
    <property type="project" value="UniProtKB-KW"/>
</dbReference>
<dbReference type="EMBL" id="PQGG01000019">
    <property type="protein sequence ID" value="POP53115.1"/>
    <property type="molecule type" value="Genomic_DNA"/>
</dbReference>
<evidence type="ECO:0000259" key="10">
    <source>
        <dbReference type="PROSITE" id="PS50893"/>
    </source>
</evidence>
<evidence type="ECO:0000256" key="9">
    <source>
        <dbReference type="ARBA" id="ARBA00047356"/>
    </source>
</evidence>
<evidence type="ECO:0000256" key="6">
    <source>
        <dbReference type="ARBA" id="ARBA00022840"/>
    </source>
</evidence>
<dbReference type="CDD" id="cd03257">
    <property type="entry name" value="ABC_NikE_OppD_transporters"/>
    <property type="match status" value="1"/>
</dbReference>
<dbReference type="PANTHER" id="PTHR43297:SF2">
    <property type="entry name" value="DIPEPTIDE TRANSPORT ATP-BINDING PROTEIN DPPD"/>
    <property type="match status" value="1"/>
</dbReference>
<gene>
    <name evidence="11" type="ORF">C0068_08470</name>
</gene>
<dbReference type="OrthoDB" id="9784450at2"/>
<comment type="similarity">
    <text evidence="2">Belongs to the ABC transporter superfamily.</text>
</comment>
<dbReference type="InterPro" id="IPR003439">
    <property type="entry name" value="ABC_transporter-like_ATP-bd"/>
</dbReference>
<evidence type="ECO:0000256" key="3">
    <source>
        <dbReference type="ARBA" id="ARBA00022448"/>
    </source>
</evidence>
<comment type="catalytic activity">
    <reaction evidence="9">
        <text>a dipeptide(out) + ATP + H2O = a dipeptide(in) + ADP + phosphate + H(+)</text>
        <dbReference type="Rhea" id="RHEA:23120"/>
        <dbReference type="ChEBI" id="CHEBI:15377"/>
        <dbReference type="ChEBI" id="CHEBI:15378"/>
        <dbReference type="ChEBI" id="CHEBI:30616"/>
        <dbReference type="ChEBI" id="CHEBI:43474"/>
        <dbReference type="ChEBI" id="CHEBI:90799"/>
        <dbReference type="ChEBI" id="CHEBI:456216"/>
        <dbReference type="EC" id="7.4.2.9"/>
    </reaction>
</comment>
<accession>A0A2S4HGI9</accession>
<dbReference type="InterPro" id="IPR017871">
    <property type="entry name" value="ABC_transporter-like_CS"/>
</dbReference>
<dbReference type="RefSeq" id="WP_103684057.1">
    <property type="nucleotide sequence ID" value="NZ_PQGG01000019.1"/>
</dbReference>
<keyword evidence="6 11" id="KW-0067">ATP-binding</keyword>
<dbReference type="InterPro" id="IPR003593">
    <property type="entry name" value="AAA+_ATPase"/>
</dbReference>
<dbReference type="NCBIfam" id="TIGR01727">
    <property type="entry name" value="oligo_HPY"/>
    <property type="match status" value="1"/>
</dbReference>
<organism evidence="11 12">
    <name type="scientific">Zhongshania marina</name>
    <dbReference type="NCBI Taxonomy" id="2304603"/>
    <lineage>
        <taxon>Bacteria</taxon>
        <taxon>Pseudomonadati</taxon>
        <taxon>Pseudomonadota</taxon>
        <taxon>Gammaproteobacteria</taxon>
        <taxon>Cellvibrionales</taxon>
        <taxon>Spongiibacteraceae</taxon>
        <taxon>Zhongshania</taxon>
    </lineage>
</organism>
<evidence type="ECO:0000256" key="1">
    <source>
        <dbReference type="ARBA" id="ARBA00004417"/>
    </source>
</evidence>
<keyword evidence="3" id="KW-0813">Transport</keyword>
<reference evidence="11" key="1">
    <citation type="submission" date="2018-01" db="EMBL/GenBank/DDBJ databases">
        <authorList>
            <person name="Yu X.-D."/>
        </authorList>
    </citation>
    <scope>NUCLEOTIDE SEQUENCE</scope>
    <source>
        <strain evidence="11">ZX-21</strain>
    </source>
</reference>
<evidence type="ECO:0000256" key="7">
    <source>
        <dbReference type="ARBA" id="ARBA00023136"/>
    </source>
</evidence>
<dbReference type="GO" id="GO:0005886">
    <property type="term" value="C:plasma membrane"/>
    <property type="evidence" value="ECO:0007669"/>
    <property type="project" value="UniProtKB-SubCell"/>
</dbReference>
<dbReference type="Pfam" id="PF00005">
    <property type="entry name" value="ABC_tran"/>
    <property type="match status" value="1"/>
</dbReference>
<comment type="caution">
    <text evidence="11">The sequence shown here is derived from an EMBL/GenBank/DDBJ whole genome shotgun (WGS) entry which is preliminary data.</text>
</comment>
<dbReference type="AlphaFoldDB" id="A0A2S4HGI9"/>
<dbReference type="PANTHER" id="PTHR43297">
    <property type="entry name" value="OLIGOPEPTIDE TRANSPORT ATP-BINDING PROTEIN APPD"/>
    <property type="match status" value="1"/>
</dbReference>
<dbReference type="EC" id="7.4.2.9" evidence="8"/>
<dbReference type="Pfam" id="PF08352">
    <property type="entry name" value="oligo_HPY"/>
    <property type="match status" value="1"/>
</dbReference>
<evidence type="ECO:0000256" key="5">
    <source>
        <dbReference type="ARBA" id="ARBA00022741"/>
    </source>
</evidence>
<dbReference type="PROSITE" id="PS00211">
    <property type="entry name" value="ABC_TRANSPORTER_1"/>
    <property type="match status" value="1"/>
</dbReference>
<dbReference type="FunFam" id="3.40.50.300:FF:000016">
    <property type="entry name" value="Oligopeptide ABC transporter ATP-binding component"/>
    <property type="match status" value="1"/>
</dbReference>
<dbReference type="GO" id="GO:0016887">
    <property type="term" value="F:ATP hydrolysis activity"/>
    <property type="evidence" value="ECO:0007669"/>
    <property type="project" value="InterPro"/>
</dbReference>
<dbReference type="InterPro" id="IPR027417">
    <property type="entry name" value="P-loop_NTPase"/>
</dbReference>
<dbReference type="Gene3D" id="3.40.50.300">
    <property type="entry name" value="P-loop containing nucleotide triphosphate hydrolases"/>
    <property type="match status" value="1"/>
</dbReference>
<keyword evidence="4" id="KW-1003">Cell membrane</keyword>
<evidence type="ECO:0000256" key="8">
    <source>
        <dbReference type="ARBA" id="ARBA00038852"/>
    </source>
</evidence>
<keyword evidence="7" id="KW-0472">Membrane</keyword>
<dbReference type="Proteomes" id="UP000237222">
    <property type="component" value="Unassembled WGS sequence"/>
</dbReference>
<comment type="subcellular location">
    <subcellularLocation>
        <location evidence="1">Cell inner membrane</location>
        <topology evidence="1">Peripheral membrane protein</topology>
    </subcellularLocation>
</comment>
<dbReference type="InterPro" id="IPR013563">
    <property type="entry name" value="Oligopep_ABC_C"/>
</dbReference>
<name>A0A2S4HGI9_9GAMM</name>
<evidence type="ECO:0000313" key="12">
    <source>
        <dbReference type="Proteomes" id="UP000237222"/>
    </source>
</evidence>
<keyword evidence="5" id="KW-0547">Nucleotide-binding</keyword>
<evidence type="ECO:0000256" key="2">
    <source>
        <dbReference type="ARBA" id="ARBA00005417"/>
    </source>
</evidence>
<dbReference type="SMART" id="SM00382">
    <property type="entry name" value="AAA"/>
    <property type="match status" value="1"/>
</dbReference>
<dbReference type="SUPFAM" id="SSF52540">
    <property type="entry name" value="P-loop containing nucleoside triphosphate hydrolases"/>
    <property type="match status" value="1"/>
</dbReference>
<dbReference type="GO" id="GO:0055085">
    <property type="term" value="P:transmembrane transport"/>
    <property type="evidence" value="ECO:0007669"/>
    <property type="project" value="UniProtKB-ARBA"/>
</dbReference>
<evidence type="ECO:0000313" key="11">
    <source>
        <dbReference type="EMBL" id="POP53115.1"/>
    </source>
</evidence>
<protein>
    <recommendedName>
        <fullName evidence="8">ABC-type dipeptide transporter</fullName>
        <ecNumber evidence="8">7.4.2.9</ecNumber>
    </recommendedName>
</protein>
<dbReference type="GO" id="GO:0015833">
    <property type="term" value="P:peptide transport"/>
    <property type="evidence" value="ECO:0007669"/>
    <property type="project" value="InterPro"/>
</dbReference>
<evidence type="ECO:0000256" key="4">
    <source>
        <dbReference type="ARBA" id="ARBA00022475"/>
    </source>
</evidence>
<proteinExistence type="inferred from homology"/>
<dbReference type="PROSITE" id="PS50893">
    <property type="entry name" value="ABC_TRANSPORTER_2"/>
    <property type="match status" value="1"/>
</dbReference>
<feature type="domain" description="ABC transporter" evidence="10">
    <location>
        <begin position="4"/>
        <end position="250"/>
    </location>
</feature>